<dbReference type="Gene3D" id="3.10.350.10">
    <property type="entry name" value="LysM domain"/>
    <property type="match status" value="1"/>
</dbReference>
<feature type="chain" id="PRO_5030998431" evidence="1">
    <location>
        <begin position="38"/>
        <end position="451"/>
    </location>
</feature>
<dbReference type="CDD" id="cd00118">
    <property type="entry name" value="LysM"/>
    <property type="match status" value="1"/>
</dbReference>
<name>A0A7Y8KWA0_9BURK</name>
<feature type="signal peptide" evidence="1">
    <location>
        <begin position="1"/>
        <end position="37"/>
    </location>
</feature>
<dbReference type="Pfam" id="PF01476">
    <property type="entry name" value="LysM"/>
    <property type="match status" value="1"/>
</dbReference>
<dbReference type="AlphaFoldDB" id="A0A7Y8KWA0"/>
<evidence type="ECO:0000313" key="4">
    <source>
        <dbReference type="Proteomes" id="UP000545507"/>
    </source>
</evidence>
<proteinExistence type="predicted"/>
<gene>
    <name evidence="3" type="ORF">F3K02_03430</name>
</gene>
<dbReference type="PANTHER" id="PTHR34700">
    <property type="entry name" value="POTASSIUM BINDING PROTEIN KBP"/>
    <property type="match status" value="1"/>
</dbReference>
<feature type="domain" description="LysM" evidence="2">
    <location>
        <begin position="69"/>
        <end position="118"/>
    </location>
</feature>
<evidence type="ECO:0000313" key="3">
    <source>
        <dbReference type="EMBL" id="NWF44307.1"/>
    </source>
</evidence>
<dbReference type="InterPro" id="IPR052196">
    <property type="entry name" value="Bact_Kbp"/>
</dbReference>
<comment type="caution">
    <text evidence="3">The sequence shown here is derived from an EMBL/GenBank/DDBJ whole genome shotgun (WGS) entry which is preliminary data.</text>
</comment>
<dbReference type="SMART" id="SM00257">
    <property type="entry name" value="LysM"/>
    <property type="match status" value="1"/>
</dbReference>
<dbReference type="RefSeq" id="WP_177133358.1">
    <property type="nucleotide sequence ID" value="NZ_VYGV01000004.1"/>
</dbReference>
<dbReference type="InterPro" id="IPR036779">
    <property type="entry name" value="LysM_dom_sf"/>
</dbReference>
<keyword evidence="4" id="KW-1185">Reference proteome</keyword>
<dbReference type="InterPro" id="IPR018392">
    <property type="entry name" value="LysM"/>
</dbReference>
<dbReference type="Proteomes" id="UP000545507">
    <property type="component" value="Unassembled WGS sequence"/>
</dbReference>
<dbReference type="PROSITE" id="PS51782">
    <property type="entry name" value="LYSM"/>
    <property type="match status" value="1"/>
</dbReference>
<keyword evidence="1" id="KW-0732">Signal</keyword>
<evidence type="ECO:0000256" key="1">
    <source>
        <dbReference type="SAM" id="SignalP"/>
    </source>
</evidence>
<dbReference type="PANTHER" id="PTHR34700:SF4">
    <property type="entry name" value="PHAGE-LIKE ELEMENT PBSX PROTEIN XKDP"/>
    <property type="match status" value="1"/>
</dbReference>
<reference evidence="3 4" key="1">
    <citation type="submission" date="2019-09" db="EMBL/GenBank/DDBJ databases">
        <title>Hydrogenophaga aromatica sp. nov., isolated from a para-xylene-degrading enrichment culture.</title>
        <authorList>
            <person name="Tancsics A."/>
            <person name="Banerjee S."/>
        </authorList>
    </citation>
    <scope>NUCLEOTIDE SEQUENCE [LARGE SCALE GENOMIC DNA]</scope>
    <source>
        <strain evidence="3 4">D2P1</strain>
    </source>
</reference>
<dbReference type="SUPFAM" id="SSF54106">
    <property type="entry name" value="LysM domain"/>
    <property type="match status" value="1"/>
</dbReference>
<evidence type="ECO:0000259" key="2">
    <source>
        <dbReference type="PROSITE" id="PS51782"/>
    </source>
</evidence>
<dbReference type="EMBL" id="VYGV01000004">
    <property type="protein sequence ID" value="NWF44307.1"/>
    <property type="molecule type" value="Genomic_DNA"/>
</dbReference>
<sequence>MPLNTCPTVQHRSPHRLHPLAGAAVLFAALTSSSVWAQNFPITAGQRATANQVAETGVPLSELAPNAPDSHTVVRGDTLWRISGIFLKSPWRWPELWGMNLDDIKNPHRIYPGQVLYLDKSSGRARLSTRRPGSGETATVRVSPRIRSESLSDSAIPPVSMQQIEAFLAEPLIVDEATFARAPRIVATPENRVLLSLGDRAYARGSYGDGTGASADALSLAAGKPRNFRVFRNAVPLKDPSTGEVIAYEAQYVGKAYLSRAESRINVETPPAPGAAPQPVKADVYKPAFDNPANVERVQMANTSTATSAPPSELVPATIDIVQAKEEMRVGDRLLPEPPREFSNYVPRAPGSVQKGQIVSVYGNAVTFAAQNQVVAINRGREHGMENGHVLALLRDTNQIVDKTDDSRPTMRLPGERNGLMMVFRTFDKVSYALVLQINDGVKVGDRFVNP</sequence>
<protein>
    <submittedName>
        <fullName evidence="3">LysM peptidoglycan-binding domain-containing protein</fullName>
    </submittedName>
</protein>
<organism evidence="3 4">
    <name type="scientific">Hydrogenophaga aromaticivorans</name>
    <dbReference type="NCBI Taxonomy" id="2610898"/>
    <lineage>
        <taxon>Bacteria</taxon>
        <taxon>Pseudomonadati</taxon>
        <taxon>Pseudomonadota</taxon>
        <taxon>Betaproteobacteria</taxon>
        <taxon>Burkholderiales</taxon>
        <taxon>Comamonadaceae</taxon>
        <taxon>Hydrogenophaga</taxon>
    </lineage>
</organism>
<accession>A0A7Y8KWA0</accession>